<dbReference type="STRING" id="282301.A0A267FXQ4"/>
<dbReference type="InterPro" id="IPR000210">
    <property type="entry name" value="BTB/POZ_dom"/>
</dbReference>
<dbReference type="CDD" id="cd18368">
    <property type="entry name" value="BTB_POZ_KCTD9"/>
    <property type="match status" value="1"/>
</dbReference>
<dbReference type="InterPro" id="IPR051082">
    <property type="entry name" value="Pentapeptide-BTB/POZ_domain"/>
</dbReference>
<evidence type="ECO:0000313" key="3">
    <source>
        <dbReference type="Proteomes" id="UP000215902"/>
    </source>
</evidence>
<dbReference type="InterPro" id="IPR003131">
    <property type="entry name" value="T1-type_BTB"/>
</dbReference>
<sequence length="326" mass="35888">AIFIYMESTQNENSTIANSNDWVKLNVGGKLFLTTRSTLTQKEPDSMLAKMLTTYDGDARRWHNRTDTDGAILVDRSPEYFEPLLNYLRHGRLILDRHVSPLGVLAEAQFYGIQGVMDELNQLVVSEDSRPKSLTRADAIRFLAGTVSGCRLRLQGLNFCRADLSYLDLSGANLSHCLLREANLSGANLTNCLFTRADCSRANFDKANMAGVQMRCAVLDRASMVNVCLEASAEQLAANLEGSSLRETNLENSYLQEANLRVSCLKGARLVGCNLRAAVLAGSDLENADLTGCDLQHANLRGANVVNCVFQDLRTPLHMAQTMDAF</sequence>
<organism evidence="2 3">
    <name type="scientific">Macrostomum lignano</name>
    <dbReference type="NCBI Taxonomy" id="282301"/>
    <lineage>
        <taxon>Eukaryota</taxon>
        <taxon>Metazoa</taxon>
        <taxon>Spiralia</taxon>
        <taxon>Lophotrochozoa</taxon>
        <taxon>Platyhelminthes</taxon>
        <taxon>Rhabditophora</taxon>
        <taxon>Macrostomorpha</taxon>
        <taxon>Macrostomida</taxon>
        <taxon>Macrostomidae</taxon>
        <taxon>Macrostomum</taxon>
    </lineage>
</organism>
<accession>A0A267FXQ4</accession>
<dbReference type="Gene3D" id="3.30.710.10">
    <property type="entry name" value="Potassium Channel Kv1.1, Chain A"/>
    <property type="match status" value="1"/>
</dbReference>
<dbReference type="Proteomes" id="UP000215902">
    <property type="component" value="Unassembled WGS sequence"/>
</dbReference>
<evidence type="ECO:0000259" key="1">
    <source>
        <dbReference type="PROSITE" id="PS50097"/>
    </source>
</evidence>
<protein>
    <recommendedName>
        <fullName evidence="1">BTB domain-containing protein</fullName>
    </recommendedName>
</protein>
<dbReference type="SUPFAM" id="SSF54695">
    <property type="entry name" value="POZ domain"/>
    <property type="match status" value="1"/>
</dbReference>
<proteinExistence type="predicted"/>
<dbReference type="EMBL" id="NIVC01000713">
    <property type="protein sequence ID" value="PAA77984.1"/>
    <property type="molecule type" value="Genomic_DNA"/>
</dbReference>
<dbReference type="InterPro" id="IPR011333">
    <property type="entry name" value="SKP1/BTB/POZ_sf"/>
</dbReference>
<comment type="caution">
    <text evidence="2">The sequence shown here is derived from an EMBL/GenBank/DDBJ whole genome shotgun (WGS) entry which is preliminary data.</text>
</comment>
<dbReference type="AlphaFoldDB" id="A0A267FXQ4"/>
<name>A0A267FXQ4_9PLAT</name>
<keyword evidence="3" id="KW-1185">Reference proteome</keyword>
<dbReference type="Pfam" id="PF02214">
    <property type="entry name" value="BTB_2"/>
    <property type="match status" value="1"/>
</dbReference>
<dbReference type="InterPro" id="IPR001646">
    <property type="entry name" value="5peptide_repeat"/>
</dbReference>
<feature type="domain" description="BTB" evidence="1">
    <location>
        <begin position="23"/>
        <end position="97"/>
    </location>
</feature>
<dbReference type="Gene3D" id="2.160.20.80">
    <property type="entry name" value="E3 ubiquitin-protein ligase SopA"/>
    <property type="match status" value="2"/>
</dbReference>
<reference evidence="2 3" key="1">
    <citation type="submission" date="2017-06" db="EMBL/GenBank/DDBJ databases">
        <title>A platform for efficient transgenesis in Macrostomum lignano, a flatworm model organism for stem cell research.</title>
        <authorList>
            <person name="Berezikov E."/>
        </authorList>
    </citation>
    <scope>NUCLEOTIDE SEQUENCE [LARGE SCALE GENOMIC DNA]</scope>
    <source>
        <strain evidence="2">DV1</strain>
        <tissue evidence="2">Whole organism</tissue>
    </source>
</reference>
<gene>
    <name evidence="2" type="ORF">BOX15_Mlig012327g2</name>
</gene>
<dbReference type="PROSITE" id="PS50097">
    <property type="entry name" value="BTB"/>
    <property type="match status" value="1"/>
</dbReference>
<dbReference type="Pfam" id="PF00805">
    <property type="entry name" value="Pentapeptide"/>
    <property type="match status" value="4"/>
</dbReference>
<dbReference type="OrthoDB" id="9989223at2759"/>
<feature type="non-terminal residue" evidence="2">
    <location>
        <position position="1"/>
    </location>
</feature>
<dbReference type="PANTHER" id="PTHR14136">
    <property type="entry name" value="BTB_POZ DOMAIN-CONTAINING PROTEIN KCTD9"/>
    <property type="match status" value="1"/>
</dbReference>
<dbReference type="SUPFAM" id="SSF141571">
    <property type="entry name" value="Pentapeptide repeat-like"/>
    <property type="match status" value="1"/>
</dbReference>
<dbReference type="SMART" id="SM00225">
    <property type="entry name" value="BTB"/>
    <property type="match status" value="1"/>
</dbReference>
<dbReference type="PANTHER" id="PTHR14136:SF17">
    <property type="entry name" value="BTB_POZ DOMAIN-CONTAINING PROTEIN KCTD9"/>
    <property type="match status" value="1"/>
</dbReference>
<dbReference type="GO" id="GO:0051260">
    <property type="term" value="P:protein homooligomerization"/>
    <property type="evidence" value="ECO:0007669"/>
    <property type="project" value="InterPro"/>
</dbReference>
<evidence type="ECO:0000313" key="2">
    <source>
        <dbReference type="EMBL" id="PAA77984.1"/>
    </source>
</evidence>